<dbReference type="SUPFAM" id="SSF56436">
    <property type="entry name" value="C-type lectin-like"/>
    <property type="match status" value="1"/>
</dbReference>
<accession>A0AAE9DZ87</accession>
<dbReference type="InterPro" id="IPR016187">
    <property type="entry name" value="CTDL_fold"/>
</dbReference>
<sequence length="250" mass="27756">MCMAIYNNGSDTICQYFEIGNLNSVKRGFDFLYKIGFKTNSTTCAFNDTASGGGYLMGYNETLRRSTYNGWDFKYDEVSENWIFESTGVTMCPASGWKLSLYPSGKNAEITHAQAVGNCSSKNSDSHISGVETQEEYDYLITRAEGLGWQTWPLLKAAWLDGTRKPECVGNSSCQGITAFQFTDPLLSENPKGYLWNPNQPDGLSNDCLAFIVNPDRSYGIEDELCTRSRSADNQTPFVGYACGSIPKVY</sequence>
<dbReference type="InterPro" id="IPR016186">
    <property type="entry name" value="C-type_lectin-like/link_sf"/>
</dbReference>
<gene>
    <name evidence="1" type="ORF">L3Y34_016407</name>
</gene>
<dbReference type="PANTHER" id="PTHR47629">
    <property type="entry name" value="C-TYPE LECTIN-RELATED"/>
    <property type="match status" value="1"/>
</dbReference>
<evidence type="ECO:0008006" key="3">
    <source>
        <dbReference type="Google" id="ProtNLM"/>
    </source>
</evidence>
<dbReference type="PANTHER" id="PTHR47629:SF11">
    <property type="entry name" value="PAN-3 DOMAIN-CONTAINING PROTEIN"/>
    <property type="match status" value="1"/>
</dbReference>
<proteinExistence type="predicted"/>
<name>A0AAE9DZ87_CAEBR</name>
<dbReference type="Proteomes" id="UP000827892">
    <property type="component" value="Chromosome I"/>
</dbReference>
<evidence type="ECO:0000313" key="2">
    <source>
        <dbReference type="Proteomes" id="UP000827892"/>
    </source>
</evidence>
<dbReference type="Gene3D" id="3.10.100.10">
    <property type="entry name" value="Mannose-Binding Protein A, subunit A"/>
    <property type="match status" value="1"/>
</dbReference>
<protein>
    <recommendedName>
        <fullName evidence="3">C-type lectin domain-containing protein</fullName>
    </recommendedName>
</protein>
<evidence type="ECO:0000313" key="1">
    <source>
        <dbReference type="EMBL" id="ULU13880.1"/>
    </source>
</evidence>
<dbReference type="AlphaFoldDB" id="A0AAE9DZ87"/>
<organism evidence="1 2">
    <name type="scientific">Caenorhabditis briggsae</name>
    <dbReference type="NCBI Taxonomy" id="6238"/>
    <lineage>
        <taxon>Eukaryota</taxon>
        <taxon>Metazoa</taxon>
        <taxon>Ecdysozoa</taxon>
        <taxon>Nematoda</taxon>
        <taxon>Chromadorea</taxon>
        <taxon>Rhabditida</taxon>
        <taxon>Rhabditina</taxon>
        <taxon>Rhabditomorpha</taxon>
        <taxon>Rhabditoidea</taxon>
        <taxon>Rhabditidae</taxon>
        <taxon>Peloderinae</taxon>
        <taxon>Caenorhabditis</taxon>
    </lineage>
</organism>
<dbReference type="EMBL" id="CP090891">
    <property type="protein sequence ID" value="ULU13880.1"/>
    <property type="molecule type" value="Genomic_DNA"/>
</dbReference>
<reference evidence="1 2" key="1">
    <citation type="submission" date="2022-05" db="EMBL/GenBank/DDBJ databases">
        <title>Chromosome-level reference genomes for two strains of Caenorhabditis briggsae: an improved platform for comparative genomics.</title>
        <authorList>
            <person name="Stevens L."/>
            <person name="Andersen E.C."/>
        </authorList>
    </citation>
    <scope>NUCLEOTIDE SEQUENCE [LARGE SCALE GENOMIC DNA]</scope>
    <source>
        <strain evidence="1">QX1410_ONT</strain>
        <tissue evidence="1">Whole-organism</tissue>
    </source>
</reference>